<evidence type="ECO:0000256" key="2">
    <source>
        <dbReference type="ARBA" id="ARBA00004496"/>
    </source>
</evidence>
<dbReference type="GO" id="GO:0046917">
    <property type="term" value="F:triphosphoribosyl-dephospho-CoA synthase activity"/>
    <property type="evidence" value="ECO:0007669"/>
    <property type="project" value="UniProtKB-UniRule"/>
</dbReference>
<proteinExistence type="inferred from homology"/>
<evidence type="ECO:0000256" key="9">
    <source>
        <dbReference type="PIRSR" id="PIRSR609662-50"/>
    </source>
</evidence>
<dbReference type="NCBIfam" id="NF002315">
    <property type="entry name" value="PRK01237.1"/>
    <property type="match status" value="1"/>
</dbReference>
<dbReference type="GO" id="GO:0005737">
    <property type="term" value="C:cytoplasm"/>
    <property type="evidence" value="ECO:0007669"/>
    <property type="project" value="UniProtKB-SubCell"/>
</dbReference>
<comment type="catalytic activity">
    <reaction evidence="1 8">
        <text>3'-dephospho-CoA + ATP = 2'-(5''-triphospho-alpha-D-ribosyl)-3'-dephospho-CoA + adenine</text>
        <dbReference type="Rhea" id="RHEA:15117"/>
        <dbReference type="ChEBI" id="CHEBI:16708"/>
        <dbReference type="ChEBI" id="CHEBI:30616"/>
        <dbReference type="ChEBI" id="CHEBI:57328"/>
        <dbReference type="ChEBI" id="CHEBI:61378"/>
        <dbReference type="EC" id="2.4.2.52"/>
    </reaction>
</comment>
<dbReference type="eggNOG" id="COG1767">
    <property type="taxonomic scope" value="Bacteria"/>
</dbReference>
<dbReference type="Proteomes" id="UP000014400">
    <property type="component" value="Unassembled WGS sequence"/>
</dbReference>
<dbReference type="InterPro" id="IPR002736">
    <property type="entry name" value="CitG"/>
</dbReference>
<comment type="similarity">
    <text evidence="8">Belongs to the CitG/MdcB family.</text>
</comment>
<dbReference type="STRING" id="1203554.HMPREF1476_00105"/>
<dbReference type="GO" id="GO:0051191">
    <property type="term" value="P:prosthetic group biosynthetic process"/>
    <property type="evidence" value="ECO:0007669"/>
    <property type="project" value="TreeGrafter"/>
</dbReference>
<keyword evidence="7 8" id="KW-0067">ATP-binding</keyword>
<evidence type="ECO:0000256" key="5">
    <source>
        <dbReference type="ARBA" id="ARBA00022679"/>
    </source>
</evidence>
<dbReference type="HAMAP" id="MF_01883">
    <property type="entry name" value="MdcB"/>
    <property type="match status" value="1"/>
</dbReference>
<dbReference type="InterPro" id="IPR017555">
    <property type="entry name" value="TriPribosyl-deP-CoA_syn"/>
</dbReference>
<reference evidence="10 11" key="1">
    <citation type="submission" date="2013-04" db="EMBL/GenBank/DDBJ databases">
        <title>The Genome Sequence of Sutterella wadsworthensis HGA0223.</title>
        <authorList>
            <consortium name="The Broad Institute Genomics Platform"/>
            <person name="Earl A."/>
            <person name="Ward D."/>
            <person name="Feldgarden M."/>
            <person name="Gevers D."/>
            <person name="Schmidt T.M."/>
            <person name="Dover J."/>
            <person name="Dai D."/>
            <person name="Walker B."/>
            <person name="Young S."/>
            <person name="Zeng Q."/>
            <person name="Gargeya S."/>
            <person name="Fitzgerald M."/>
            <person name="Haas B."/>
            <person name="Abouelleil A."/>
            <person name="Allen A.W."/>
            <person name="Alvarado L."/>
            <person name="Arachchi H.M."/>
            <person name="Berlin A.M."/>
            <person name="Chapman S.B."/>
            <person name="Gainer-Dewar J."/>
            <person name="Goldberg J."/>
            <person name="Griggs A."/>
            <person name="Gujja S."/>
            <person name="Hansen M."/>
            <person name="Howarth C."/>
            <person name="Imamovic A."/>
            <person name="Ireland A."/>
            <person name="Larimer J."/>
            <person name="McCowan C."/>
            <person name="Murphy C."/>
            <person name="Pearson M."/>
            <person name="Poon T.W."/>
            <person name="Priest M."/>
            <person name="Roberts A."/>
            <person name="Saif S."/>
            <person name="Shea T."/>
            <person name="Sisk P."/>
            <person name="Sykes S."/>
            <person name="Wortman J."/>
            <person name="Nusbaum C."/>
            <person name="Birren B."/>
        </authorList>
    </citation>
    <scope>NUCLEOTIDE SEQUENCE [LARGE SCALE GENOMIC DNA]</scope>
    <source>
        <strain evidence="10 11">HGA0223</strain>
    </source>
</reference>
<organism evidence="10 11">
    <name type="scientific">Sutterella wadsworthensis HGA0223</name>
    <dbReference type="NCBI Taxonomy" id="1203554"/>
    <lineage>
        <taxon>Bacteria</taxon>
        <taxon>Pseudomonadati</taxon>
        <taxon>Pseudomonadota</taxon>
        <taxon>Betaproteobacteria</taxon>
        <taxon>Burkholderiales</taxon>
        <taxon>Sutterellaceae</taxon>
        <taxon>Sutterella</taxon>
    </lineage>
</organism>
<evidence type="ECO:0000313" key="10">
    <source>
        <dbReference type="EMBL" id="EPE01874.1"/>
    </source>
</evidence>
<comment type="subcellular location">
    <subcellularLocation>
        <location evidence="2">Cytoplasm</location>
    </subcellularLocation>
</comment>
<evidence type="ECO:0000313" key="11">
    <source>
        <dbReference type="Proteomes" id="UP000014400"/>
    </source>
</evidence>
<dbReference type="eggNOG" id="COG3052">
    <property type="taxonomic scope" value="Bacteria"/>
</dbReference>
<dbReference type="RefSeq" id="WP_016473575.1">
    <property type="nucleotide sequence ID" value="NZ_KE150480.1"/>
</dbReference>
<dbReference type="PANTHER" id="PTHR30201">
    <property type="entry name" value="TRIPHOSPHORIBOSYL-DEPHOSPHO-COA SYNTHASE"/>
    <property type="match status" value="1"/>
</dbReference>
<comment type="PTM">
    <text evidence="9">Covalently binds the prosthetic group of malonate decarboxylase.</text>
</comment>
<sequence length="408" mass="43007">MCRAVRFDESLERLPTAEELALLATASLKDEANLFPKPGLVNWRSSGSHTDMTIEMMHASVDAISSSFKAMADAAKKADRNNPESLSALRMTVGAIGRAAEVAMLKATGGVNTHRGAIYAQGLLTVAAGLAEERSALAAERVAALAGHIASIPDPGFEAPATSHGLVVRKRLGLPGAREEAQSGFEHVRLFALPALLKSRKAGLSEAASQINALLALMATLPDTCIAHRGGLAGLQAVQSGAKQVLDLGGVGLPEGSAAYEALCRQMEEQKLSPGGSADLLAATLFLDRLLAFWVEERNHSLGKFMESLELKIPAGQPIKDAQVQMGVVASGDMEVLYDGVSDKRDLTVKITSSVDNSAARWSAIFERLSVMQGLPAGIMVIHDFGATPGVARIRIEQAIEAAKEQEA</sequence>
<evidence type="ECO:0000256" key="8">
    <source>
        <dbReference type="HAMAP-Rule" id="MF_01883"/>
    </source>
</evidence>
<dbReference type="Pfam" id="PF01874">
    <property type="entry name" value="CitG"/>
    <property type="match status" value="1"/>
</dbReference>
<accession>S3BKW3</accession>
<evidence type="ECO:0000256" key="1">
    <source>
        <dbReference type="ARBA" id="ARBA00001210"/>
    </source>
</evidence>
<dbReference type="InterPro" id="IPR023439">
    <property type="entry name" value="Mal_deCO2ase/Cit_lyase_ACP"/>
</dbReference>
<comment type="caution">
    <text evidence="10">The sequence shown here is derived from an EMBL/GenBank/DDBJ whole genome shotgun (WGS) entry which is preliminary data.</text>
</comment>
<dbReference type="AlphaFoldDB" id="S3BKW3"/>
<dbReference type="NCBIfam" id="TIGR03130">
    <property type="entry name" value="malonate_delta"/>
    <property type="match status" value="1"/>
</dbReference>
<keyword evidence="3" id="KW-0963">Cytoplasm</keyword>
<keyword evidence="6 8" id="KW-0547">Nucleotide-binding</keyword>
<feature type="modified residue" description="O-(phosphoribosyl dephospho-coenzyme A)serine" evidence="9">
    <location>
        <position position="331"/>
    </location>
</feature>
<dbReference type="HAMAP" id="MF_00710">
    <property type="entry name" value="Malonate_deCO2ase_dsu"/>
    <property type="match status" value="1"/>
</dbReference>
<dbReference type="EMBL" id="ATCF01000004">
    <property type="protein sequence ID" value="EPE01874.1"/>
    <property type="molecule type" value="Genomic_DNA"/>
</dbReference>
<protein>
    <recommendedName>
        <fullName evidence="8">Probable 2-(5''-triphosphoribosyl)-3'-dephosphocoenzyme-A synthase</fullName>
        <shortName evidence="8">2-(5''-triphosphoribosyl)-3'-dephospho-CoA synthase</shortName>
        <ecNumber evidence="8">2.4.2.52</ecNumber>
    </recommendedName>
</protein>
<dbReference type="GO" id="GO:0005524">
    <property type="term" value="F:ATP binding"/>
    <property type="evidence" value="ECO:0007669"/>
    <property type="project" value="UniProtKB-KW"/>
</dbReference>
<dbReference type="EC" id="2.4.2.52" evidence="8"/>
<dbReference type="PATRIC" id="fig|1203554.3.peg.95"/>
<keyword evidence="5 8" id="KW-0808">Transferase</keyword>
<keyword evidence="4 9" id="KW-0597">Phosphoprotein</keyword>
<gene>
    <name evidence="8" type="primary">mdcB</name>
    <name evidence="10" type="ORF">HMPREF1476_00105</name>
</gene>
<evidence type="ECO:0000256" key="7">
    <source>
        <dbReference type="ARBA" id="ARBA00022840"/>
    </source>
</evidence>
<evidence type="ECO:0000256" key="4">
    <source>
        <dbReference type="ARBA" id="ARBA00022553"/>
    </source>
</evidence>
<name>S3BKW3_9BURK</name>
<evidence type="ECO:0000256" key="3">
    <source>
        <dbReference type="ARBA" id="ARBA00022490"/>
    </source>
</evidence>
<dbReference type="InterPro" id="IPR009662">
    <property type="entry name" value="Malonate_deCO2ase_dsu"/>
</dbReference>
<dbReference type="Gene3D" id="1.10.4200.10">
    <property type="entry name" value="Triphosphoribosyl-dephospho-CoA protein"/>
    <property type="match status" value="2"/>
</dbReference>
<dbReference type="Pfam" id="PF06857">
    <property type="entry name" value="ACP"/>
    <property type="match status" value="1"/>
</dbReference>
<keyword evidence="11" id="KW-1185">Reference proteome</keyword>
<evidence type="ECO:0000256" key="6">
    <source>
        <dbReference type="ARBA" id="ARBA00022741"/>
    </source>
</evidence>
<dbReference type="PANTHER" id="PTHR30201:SF2">
    <property type="entry name" value="2-(5''-TRIPHOSPHORIBOSYL)-3'-DEPHOSPHOCOENZYME-A SYNTHASE"/>
    <property type="match status" value="1"/>
</dbReference>
<comment type="function">
    <text evidence="8">Involved in the formation of 2-(5''-phosphoribosyl)-3'-dephosphocoenzyme-A, the prosthetic group of the acyl-carrier protein of the malonate decarboxylase.</text>
</comment>
<dbReference type="HOGENOM" id="CLU_056179_0_0_4"/>